<evidence type="ECO:0000259" key="10">
    <source>
        <dbReference type="Pfam" id="PF01272"/>
    </source>
</evidence>
<evidence type="ECO:0000256" key="6">
    <source>
        <dbReference type="ARBA" id="ARBA00024916"/>
    </source>
</evidence>
<reference evidence="12 13" key="1">
    <citation type="journal article" date="2018" name="MBio">
        <title>Insights into the evolution of host association through the isolation and characterization of a novel human periodontal pathobiont, Desulfobulbus oralis.</title>
        <authorList>
            <person name="Cross K.L."/>
            <person name="Chirania P."/>
            <person name="Xiong W."/>
            <person name="Beall C.J."/>
            <person name="Elkins J.G."/>
            <person name="Giannone R.J."/>
            <person name="Griffen A.L."/>
            <person name="Guss A.M."/>
            <person name="Hettich R.L."/>
            <person name="Joshi S.S."/>
            <person name="Mokrzan E.M."/>
            <person name="Martin R.K."/>
            <person name="Zhulin I.B."/>
            <person name="Leys E.J."/>
            <person name="Podar M."/>
        </authorList>
    </citation>
    <scope>NUCLEOTIDE SEQUENCE [LARGE SCALE GENOMIC DNA]</scope>
    <source>
        <strain evidence="12 13">ORNL</strain>
    </source>
</reference>
<feature type="domain" description="Transcription elongation factor GreA/GreB N-terminal" evidence="11">
    <location>
        <begin position="4"/>
        <end position="74"/>
    </location>
</feature>
<dbReference type="KEGG" id="deo:CAY53_04000"/>
<dbReference type="PANTHER" id="PTHR30437">
    <property type="entry name" value="TRANSCRIPTION ELONGATION FACTOR GREA"/>
    <property type="match status" value="1"/>
</dbReference>
<evidence type="ECO:0000256" key="4">
    <source>
        <dbReference type="ARBA" id="ARBA00023125"/>
    </source>
</evidence>
<dbReference type="FunFam" id="1.10.287.180:FF:000001">
    <property type="entry name" value="Transcription elongation factor GreA"/>
    <property type="match status" value="1"/>
</dbReference>
<dbReference type="NCBIfam" id="NF001263">
    <property type="entry name" value="PRK00226.1-4"/>
    <property type="match status" value="1"/>
</dbReference>
<dbReference type="AlphaFoldDB" id="A0A2L1GRC9"/>
<comment type="function">
    <text evidence="6 8 9">Necessary for efficient RNA polymerase transcription elongation past template-encoded arresting sites. The arresting sites in DNA have the property of trapping a certain fraction of elongating RNA polymerases that pass through, resulting in locked ternary complexes. Cleavage of the nascent transcript by cleavage factors such as GreA or GreB allows the resumption of elongation from the new 3'terminus. GreA releases sequences of 2 to 3 nucleotides.</text>
</comment>
<proteinExistence type="inferred from homology"/>
<feature type="domain" description="Transcription elongation factor GreA/GreB C-terminal" evidence="10">
    <location>
        <begin position="82"/>
        <end position="155"/>
    </location>
</feature>
<keyword evidence="12" id="KW-0251">Elongation factor</keyword>
<dbReference type="Gene3D" id="1.10.287.180">
    <property type="entry name" value="Transcription elongation factor, GreA/GreB, N-terminal domain"/>
    <property type="match status" value="1"/>
</dbReference>
<dbReference type="NCBIfam" id="NF001264">
    <property type="entry name" value="PRK00226.1-5"/>
    <property type="match status" value="1"/>
</dbReference>
<evidence type="ECO:0000256" key="1">
    <source>
        <dbReference type="ARBA" id="ARBA00008213"/>
    </source>
</evidence>
<name>A0A2L1GRC9_9BACT</name>
<dbReference type="Proteomes" id="UP000239867">
    <property type="component" value="Chromosome"/>
</dbReference>
<dbReference type="HAMAP" id="MF_00105">
    <property type="entry name" value="GreA_GreB"/>
    <property type="match status" value="1"/>
</dbReference>
<dbReference type="FunFam" id="3.10.50.30:FF:000001">
    <property type="entry name" value="Transcription elongation factor GreA"/>
    <property type="match status" value="1"/>
</dbReference>
<dbReference type="SUPFAM" id="SSF46557">
    <property type="entry name" value="GreA transcript cleavage protein, N-terminal domain"/>
    <property type="match status" value="1"/>
</dbReference>
<dbReference type="InterPro" id="IPR018151">
    <property type="entry name" value="TF_GreA/GreB_CS"/>
</dbReference>
<dbReference type="GO" id="GO:0003746">
    <property type="term" value="F:translation elongation factor activity"/>
    <property type="evidence" value="ECO:0007669"/>
    <property type="project" value="UniProtKB-KW"/>
</dbReference>
<dbReference type="EMBL" id="CP021255">
    <property type="protein sequence ID" value="AVD72222.1"/>
    <property type="molecule type" value="Genomic_DNA"/>
</dbReference>
<comment type="similarity">
    <text evidence="1 8 9">Belongs to the GreA/GreB family.</text>
</comment>
<evidence type="ECO:0000256" key="2">
    <source>
        <dbReference type="ARBA" id="ARBA00013729"/>
    </source>
</evidence>
<dbReference type="InterPro" id="IPR036805">
    <property type="entry name" value="Tscrpt_elong_fac_GreA/B_N_sf"/>
</dbReference>
<evidence type="ECO:0000256" key="3">
    <source>
        <dbReference type="ARBA" id="ARBA00023015"/>
    </source>
</evidence>
<dbReference type="PROSITE" id="PS00830">
    <property type="entry name" value="GREAB_2"/>
    <property type="match status" value="1"/>
</dbReference>
<evidence type="ECO:0000313" key="13">
    <source>
        <dbReference type="Proteomes" id="UP000239867"/>
    </source>
</evidence>
<dbReference type="PIRSF" id="PIRSF006092">
    <property type="entry name" value="GreA_GreB"/>
    <property type="match status" value="1"/>
</dbReference>
<organism evidence="12 13">
    <name type="scientific">Desulfobulbus oralis</name>
    <dbReference type="NCBI Taxonomy" id="1986146"/>
    <lineage>
        <taxon>Bacteria</taxon>
        <taxon>Pseudomonadati</taxon>
        <taxon>Thermodesulfobacteriota</taxon>
        <taxon>Desulfobulbia</taxon>
        <taxon>Desulfobulbales</taxon>
        <taxon>Desulfobulbaceae</taxon>
        <taxon>Desulfobulbus</taxon>
    </lineage>
</organism>
<dbReference type="InterPro" id="IPR006359">
    <property type="entry name" value="Tscrpt_elong_fac_GreA"/>
</dbReference>
<keyword evidence="3 8" id="KW-0805">Transcription regulation</keyword>
<keyword evidence="4 8" id="KW-0238">DNA-binding</keyword>
<keyword evidence="12" id="KW-0648">Protein biosynthesis</keyword>
<dbReference type="InterPro" id="IPR001437">
    <property type="entry name" value="Tscrpt_elong_fac_GreA/B_C"/>
</dbReference>
<dbReference type="PANTHER" id="PTHR30437:SF4">
    <property type="entry name" value="TRANSCRIPTION ELONGATION FACTOR GREA"/>
    <property type="match status" value="1"/>
</dbReference>
<dbReference type="GO" id="GO:0003677">
    <property type="term" value="F:DNA binding"/>
    <property type="evidence" value="ECO:0007669"/>
    <property type="project" value="UniProtKB-UniRule"/>
</dbReference>
<keyword evidence="5 8" id="KW-0804">Transcription</keyword>
<evidence type="ECO:0000256" key="8">
    <source>
        <dbReference type="HAMAP-Rule" id="MF_00105"/>
    </source>
</evidence>
<accession>A0A2L1GRC9</accession>
<evidence type="ECO:0000259" key="11">
    <source>
        <dbReference type="Pfam" id="PF03449"/>
    </source>
</evidence>
<dbReference type="NCBIfam" id="NF001261">
    <property type="entry name" value="PRK00226.1-2"/>
    <property type="match status" value="1"/>
</dbReference>
<dbReference type="Pfam" id="PF03449">
    <property type="entry name" value="GreA_GreB_N"/>
    <property type="match status" value="1"/>
</dbReference>
<dbReference type="InterPro" id="IPR023459">
    <property type="entry name" value="Tscrpt_elong_fac_GreA/B_fam"/>
</dbReference>
<dbReference type="GO" id="GO:0006354">
    <property type="term" value="P:DNA-templated transcription elongation"/>
    <property type="evidence" value="ECO:0007669"/>
    <property type="project" value="TreeGrafter"/>
</dbReference>
<dbReference type="InterPro" id="IPR022691">
    <property type="entry name" value="Tscrpt_elong_fac_GreA/B_N"/>
</dbReference>
<dbReference type="InterPro" id="IPR028624">
    <property type="entry name" value="Tscrpt_elong_fac_GreA/B"/>
</dbReference>
<dbReference type="RefSeq" id="WP_342752464.1">
    <property type="nucleotide sequence ID" value="NZ_CP021255.1"/>
</dbReference>
<protein>
    <recommendedName>
        <fullName evidence="2 8">Transcription elongation factor GreA</fullName>
    </recommendedName>
    <alternativeName>
        <fullName evidence="7 8">Transcript cleavage factor GreA</fullName>
    </alternativeName>
</protein>
<dbReference type="Gene3D" id="3.10.50.30">
    <property type="entry name" value="Transcription elongation factor, GreA/GreB, C-terminal domain"/>
    <property type="match status" value="1"/>
</dbReference>
<dbReference type="Pfam" id="PF01272">
    <property type="entry name" value="GreA_GreB"/>
    <property type="match status" value="1"/>
</dbReference>
<dbReference type="SUPFAM" id="SSF54534">
    <property type="entry name" value="FKBP-like"/>
    <property type="match status" value="1"/>
</dbReference>
<evidence type="ECO:0000256" key="9">
    <source>
        <dbReference type="RuleBase" id="RU000556"/>
    </source>
</evidence>
<dbReference type="GO" id="GO:0032784">
    <property type="term" value="P:regulation of DNA-templated transcription elongation"/>
    <property type="evidence" value="ECO:0007669"/>
    <property type="project" value="UniProtKB-UniRule"/>
</dbReference>
<dbReference type="NCBIfam" id="TIGR01462">
    <property type="entry name" value="greA"/>
    <property type="match status" value="1"/>
</dbReference>
<gene>
    <name evidence="8" type="primary">greA</name>
    <name evidence="12" type="ORF">CAY53_04000</name>
</gene>
<evidence type="ECO:0000256" key="5">
    <source>
        <dbReference type="ARBA" id="ARBA00023163"/>
    </source>
</evidence>
<keyword evidence="13" id="KW-1185">Reference proteome</keyword>
<evidence type="ECO:0000256" key="7">
    <source>
        <dbReference type="ARBA" id="ARBA00030776"/>
    </source>
</evidence>
<evidence type="ECO:0000313" key="12">
    <source>
        <dbReference type="EMBL" id="AVD72222.1"/>
    </source>
</evidence>
<dbReference type="InterPro" id="IPR036953">
    <property type="entry name" value="GreA/GreB_C_sf"/>
</dbReference>
<sequence length="160" mass="17874">MERIPVSVAGNRQLREELERLERVERPDIIRAIEVARGHGDLSENAEYHAAKERQGMVEGRIMDLKDKLGRVEVIDCTRVSTKRVVFGTVITLYDVAEEKEVTFQLLGPEEVDVKNGVISFRSPLGRALLGKEAGDEVLVKTPKGMLEYEVLSISASETP</sequence>
<dbReference type="GO" id="GO:0070063">
    <property type="term" value="F:RNA polymerase binding"/>
    <property type="evidence" value="ECO:0007669"/>
    <property type="project" value="InterPro"/>
</dbReference>
<dbReference type="PROSITE" id="PS00829">
    <property type="entry name" value="GREAB_1"/>
    <property type="match status" value="1"/>
</dbReference>